<dbReference type="EMBL" id="JBHTIL010000001">
    <property type="protein sequence ID" value="MFD0925105.1"/>
    <property type="molecule type" value="Genomic_DNA"/>
</dbReference>
<evidence type="ECO:0000313" key="1">
    <source>
        <dbReference type="EMBL" id="MFD0925105.1"/>
    </source>
</evidence>
<name>A0ABW3G3R9_9NOCA</name>
<keyword evidence="2" id="KW-1185">Reference proteome</keyword>
<reference evidence="2" key="1">
    <citation type="journal article" date="2019" name="Int. J. Syst. Evol. Microbiol.">
        <title>The Global Catalogue of Microorganisms (GCM) 10K type strain sequencing project: providing services to taxonomists for standard genome sequencing and annotation.</title>
        <authorList>
            <consortium name="The Broad Institute Genomics Platform"/>
            <consortium name="The Broad Institute Genome Sequencing Center for Infectious Disease"/>
            <person name="Wu L."/>
            <person name="Ma J."/>
        </authorList>
    </citation>
    <scope>NUCLEOTIDE SEQUENCE [LARGE SCALE GENOMIC DNA]</scope>
    <source>
        <strain evidence="2">CCUG 50873</strain>
    </source>
</reference>
<comment type="caution">
    <text evidence="1">The sequence shown here is derived from an EMBL/GenBank/DDBJ whole genome shotgun (WGS) entry which is preliminary data.</text>
</comment>
<sequence>MNRSIVRCQSGALYSSIWIPMVSFTAARLGTSRFQRCPVHKRWERTRLVDPDTLSDDERAAAGRIEDIGIP</sequence>
<accession>A0ABW3G3R9</accession>
<evidence type="ECO:0000313" key="2">
    <source>
        <dbReference type="Proteomes" id="UP001597068"/>
    </source>
</evidence>
<dbReference type="Proteomes" id="UP001597068">
    <property type="component" value="Unassembled WGS sequence"/>
</dbReference>
<organism evidence="1 2">
    <name type="scientific">Williamsia deligens</name>
    <dbReference type="NCBI Taxonomy" id="321325"/>
    <lineage>
        <taxon>Bacteria</taxon>
        <taxon>Bacillati</taxon>
        <taxon>Actinomycetota</taxon>
        <taxon>Actinomycetes</taxon>
        <taxon>Mycobacteriales</taxon>
        <taxon>Nocardiaceae</taxon>
        <taxon>Williamsia</taxon>
    </lineage>
</organism>
<dbReference type="RefSeq" id="WP_253646918.1">
    <property type="nucleotide sequence ID" value="NZ_BAAAMO010000002.1"/>
</dbReference>
<protein>
    <submittedName>
        <fullName evidence="1">Uncharacterized protein</fullName>
    </submittedName>
</protein>
<proteinExistence type="predicted"/>
<gene>
    <name evidence="1" type="ORF">ACFQ04_05075</name>
</gene>